<accession>A0A166IC99</accession>
<dbReference type="EMBL" id="LNRQ01000001">
    <property type="protein sequence ID" value="KZN10979.1"/>
    <property type="molecule type" value="Genomic_DNA"/>
</dbReference>
<dbReference type="PANTHER" id="PTHR33052">
    <property type="entry name" value="DUF4228 DOMAIN PROTEIN-RELATED"/>
    <property type="match status" value="1"/>
</dbReference>
<protein>
    <submittedName>
        <fullName evidence="1">Uncharacterized protein</fullName>
    </submittedName>
</protein>
<reference evidence="1" key="1">
    <citation type="journal article" date="2016" name="Nat. Genet.">
        <title>A high-quality carrot genome assembly provides new insights into carotenoid accumulation and asterid genome evolution.</title>
        <authorList>
            <person name="Iorizzo M."/>
            <person name="Ellison S."/>
            <person name="Senalik D."/>
            <person name="Zeng P."/>
            <person name="Satapoomin P."/>
            <person name="Huang J."/>
            <person name="Bowman M."/>
            <person name="Iovene M."/>
            <person name="Sanseverino W."/>
            <person name="Cavagnaro P."/>
            <person name="Yildiz M."/>
            <person name="Macko-Podgorni A."/>
            <person name="Moranska E."/>
            <person name="Grzebelus E."/>
            <person name="Grzebelus D."/>
            <person name="Ashrafi H."/>
            <person name="Zheng Z."/>
            <person name="Cheng S."/>
            <person name="Spooner D."/>
            <person name="Van Deynze A."/>
            <person name="Simon P."/>
        </authorList>
    </citation>
    <scope>NUCLEOTIDE SEQUENCE [LARGE SCALE GENOMIC DNA]</scope>
    <source>
        <tissue evidence="1">Leaf</tissue>
    </source>
</reference>
<evidence type="ECO:0000313" key="1">
    <source>
        <dbReference type="EMBL" id="KZN10979.1"/>
    </source>
</evidence>
<proteinExistence type="predicted"/>
<organism evidence="1">
    <name type="scientific">Daucus carota subsp. sativus</name>
    <name type="common">Carrot</name>
    <dbReference type="NCBI Taxonomy" id="79200"/>
    <lineage>
        <taxon>Eukaryota</taxon>
        <taxon>Viridiplantae</taxon>
        <taxon>Streptophyta</taxon>
        <taxon>Embryophyta</taxon>
        <taxon>Tracheophyta</taxon>
        <taxon>Spermatophyta</taxon>
        <taxon>Magnoliopsida</taxon>
        <taxon>eudicotyledons</taxon>
        <taxon>Gunneridae</taxon>
        <taxon>Pentapetalae</taxon>
        <taxon>asterids</taxon>
        <taxon>campanulids</taxon>
        <taxon>Apiales</taxon>
        <taxon>Apiaceae</taxon>
        <taxon>Apioideae</taxon>
        <taxon>Scandiceae</taxon>
        <taxon>Daucinae</taxon>
        <taxon>Daucus</taxon>
        <taxon>Daucus sect. Daucus</taxon>
    </lineage>
</organism>
<dbReference type="Pfam" id="PF14009">
    <property type="entry name" value="PADRE"/>
    <property type="match status" value="1"/>
</dbReference>
<sequence length="142" mass="15993">MCTSSHITRENGGMMNWPSTTKVIRDDGKVQEFKDSIKASYILSRNPNYFLCSSESMYIDSCAQQVPMDDMLQLRHIYFLIPSSKSCVPFSLHDLCSLAIKASTALEHTGRRGKIIGVKPYQDCKVQGNKYNNPTHTGLKPE</sequence>
<dbReference type="STRING" id="79200.A0A166IC99"/>
<comment type="caution">
    <text evidence="1">The sequence shown here is derived from an EMBL/GenBank/DDBJ whole genome shotgun (WGS) entry which is preliminary data.</text>
</comment>
<dbReference type="AlphaFoldDB" id="A0A166IC99"/>
<dbReference type="OMA" id="LSLQDMC"/>
<name>A0A166IC99_DAUCS</name>
<dbReference type="Gramene" id="KZN10979">
    <property type="protein sequence ID" value="KZN10979"/>
    <property type="gene ID" value="DCAR_003635"/>
</dbReference>
<gene>
    <name evidence="1" type="ORF">DCAR_003635</name>
</gene>
<dbReference type="InterPro" id="IPR025322">
    <property type="entry name" value="PADRE_dom"/>
</dbReference>